<dbReference type="PRINTS" id="PR00455">
    <property type="entry name" value="HTHTETR"/>
</dbReference>
<feature type="DNA-binding region" description="H-T-H motif" evidence="2">
    <location>
        <begin position="29"/>
        <end position="48"/>
    </location>
</feature>
<dbReference type="EMBL" id="BAAANN010000002">
    <property type="protein sequence ID" value="GAA1941639.1"/>
    <property type="molecule type" value="Genomic_DNA"/>
</dbReference>
<reference evidence="5" key="1">
    <citation type="journal article" date="2019" name="Int. J. Syst. Evol. Microbiol.">
        <title>The Global Catalogue of Microorganisms (GCM) 10K type strain sequencing project: providing services to taxonomists for standard genome sequencing and annotation.</title>
        <authorList>
            <consortium name="The Broad Institute Genomics Platform"/>
            <consortium name="The Broad Institute Genome Sequencing Center for Infectious Disease"/>
            <person name="Wu L."/>
            <person name="Ma J."/>
        </authorList>
    </citation>
    <scope>NUCLEOTIDE SEQUENCE [LARGE SCALE GENOMIC DNA]</scope>
    <source>
        <strain evidence="5">JCM 14545</strain>
    </source>
</reference>
<dbReference type="InterPro" id="IPR036271">
    <property type="entry name" value="Tet_transcr_reg_TetR-rel_C_sf"/>
</dbReference>
<dbReference type="Pfam" id="PF17926">
    <property type="entry name" value="TetR_C_21"/>
    <property type="match status" value="1"/>
</dbReference>
<name>A0ABP5BEC6_9PSEU</name>
<dbReference type="PANTHER" id="PTHR30328:SF54">
    <property type="entry name" value="HTH-TYPE TRANSCRIPTIONAL REPRESSOR SCO4008"/>
    <property type="match status" value="1"/>
</dbReference>
<dbReference type="Gene3D" id="1.10.357.10">
    <property type="entry name" value="Tetracycline Repressor, domain 2"/>
    <property type="match status" value="1"/>
</dbReference>
<evidence type="ECO:0000256" key="1">
    <source>
        <dbReference type="ARBA" id="ARBA00023125"/>
    </source>
</evidence>
<evidence type="ECO:0000259" key="3">
    <source>
        <dbReference type="PROSITE" id="PS50977"/>
    </source>
</evidence>
<accession>A0ABP5BEC6</accession>
<dbReference type="Proteomes" id="UP001501116">
    <property type="component" value="Unassembled WGS sequence"/>
</dbReference>
<dbReference type="PANTHER" id="PTHR30328">
    <property type="entry name" value="TRANSCRIPTIONAL REPRESSOR"/>
    <property type="match status" value="1"/>
</dbReference>
<proteinExistence type="predicted"/>
<evidence type="ECO:0000256" key="2">
    <source>
        <dbReference type="PROSITE-ProRule" id="PRU00335"/>
    </source>
</evidence>
<dbReference type="SUPFAM" id="SSF46689">
    <property type="entry name" value="Homeodomain-like"/>
    <property type="match status" value="1"/>
</dbReference>
<protein>
    <submittedName>
        <fullName evidence="4">TetR family transcriptional regulator</fullName>
    </submittedName>
</protein>
<dbReference type="InterPro" id="IPR001647">
    <property type="entry name" value="HTH_TetR"/>
</dbReference>
<dbReference type="RefSeq" id="WP_344413119.1">
    <property type="nucleotide sequence ID" value="NZ_BAAANN010000002.1"/>
</dbReference>
<dbReference type="Pfam" id="PF00440">
    <property type="entry name" value="TetR_N"/>
    <property type="match status" value="1"/>
</dbReference>
<sequence>MARDAQETRRKLLEAATAEFSAYGIAGARVDRIAANAGCNKAMIYSYFGNKDQLFDAVFDAIVIGTVTEVPIDPADLPGYAGKLFDRYHEHPESLRLATWYALERGGREEPPAMVAKATVRKVAAIRDAQENGSLPSRFGAEELLTLVIHLSTTGSFELSAPKRDDALMARRRESIVAAVARLIAD</sequence>
<keyword evidence="1 2" id="KW-0238">DNA-binding</keyword>
<gene>
    <name evidence="4" type="ORF">GCM10009754_06240</name>
</gene>
<feature type="domain" description="HTH tetR-type" evidence="3">
    <location>
        <begin position="6"/>
        <end position="66"/>
    </location>
</feature>
<evidence type="ECO:0000313" key="5">
    <source>
        <dbReference type="Proteomes" id="UP001501116"/>
    </source>
</evidence>
<dbReference type="InterPro" id="IPR050109">
    <property type="entry name" value="HTH-type_TetR-like_transc_reg"/>
</dbReference>
<dbReference type="SUPFAM" id="SSF48498">
    <property type="entry name" value="Tetracyclin repressor-like, C-terminal domain"/>
    <property type="match status" value="1"/>
</dbReference>
<organism evidence="4 5">
    <name type="scientific">Amycolatopsis minnesotensis</name>
    <dbReference type="NCBI Taxonomy" id="337894"/>
    <lineage>
        <taxon>Bacteria</taxon>
        <taxon>Bacillati</taxon>
        <taxon>Actinomycetota</taxon>
        <taxon>Actinomycetes</taxon>
        <taxon>Pseudonocardiales</taxon>
        <taxon>Pseudonocardiaceae</taxon>
        <taxon>Amycolatopsis</taxon>
    </lineage>
</organism>
<keyword evidence="5" id="KW-1185">Reference proteome</keyword>
<comment type="caution">
    <text evidence="4">The sequence shown here is derived from an EMBL/GenBank/DDBJ whole genome shotgun (WGS) entry which is preliminary data.</text>
</comment>
<dbReference type="InterPro" id="IPR009057">
    <property type="entry name" value="Homeodomain-like_sf"/>
</dbReference>
<evidence type="ECO:0000313" key="4">
    <source>
        <dbReference type="EMBL" id="GAA1941639.1"/>
    </source>
</evidence>
<dbReference type="PROSITE" id="PS50977">
    <property type="entry name" value="HTH_TETR_2"/>
    <property type="match status" value="1"/>
</dbReference>
<dbReference type="InterPro" id="IPR041467">
    <property type="entry name" value="Sco4008_C"/>
</dbReference>